<protein>
    <recommendedName>
        <fullName evidence="2">Lipoprotein</fullName>
    </recommendedName>
</protein>
<evidence type="ECO:0000313" key="1">
    <source>
        <dbReference type="EMBL" id="KUG24460.1"/>
    </source>
</evidence>
<proteinExistence type="predicted"/>
<evidence type="ECO:0008006" key="2">
    <source>
        <dbReference type="Google" id="ProtNLM"/>
    </source>
</evidence>
<accession>A0A0W8FUD0</accession>
<dbReference type="PROSITE" id="PS51257">
    <property type="entry name" value="PROKAR_LIPOPROTEIN"/>
    <property type="match status" value="1"/>
</dbReference>
<dbReference type="EMBL" id="LNQE01000847">
    <property type="protein sequence ID" value="KUG24460.1"/>
    <property type="molecule type" value="Genomic_DNA"/>
</dbReference>
<name>A0A0W8FUD0_9ZZZZ</name>
<gene>
    <name evidence="1" type="ORF">ASZ90_005748</name>
</gene>
<organism evidence="1">
    <name type="scientific">hydrocarbon metagenome</name>
    <dbReference type="NCBI Taxonomy" id="938273"/>
    <lineage>
        <taxon>unclassified sequences</taxon>
        <taxon>metagenomes</taxon>
        <taxon>ecological metagenomes</taxon>
    </lineage>
</organism>
<sequence length="220" mass="24864">MKKYLILVLMVFICACGSGQRLPDWKDTAFRNFENYKKNFLNGKEGISEPHFVKAKQALSDGNDLNLLAKLYLTKCALHTAVLENFDDSEFVNINKLQSNASNVAYYNFLKGNFAAVEDNLLPSSYSGILRTARNKDLTKAVGEINSINDPISRLIACGVWVKYFSYDENILQSAINTSAENGWKRPLLAYLTKLQKYYLDRGQTAKAKNINERLGVLKK</sequence>
<dbReference type="AlphaFoldDB" id="A0A0W8FUD0"/>
<reference evidence="1" key="1">
    <citation type="journal article" date="2015" name="Proc. Natl. Acad. Sci. U.S.A.">
        <title>Networks of energetic and metabolic interactions define dynamics in microbial communities.</title>
        <authorList>
            <person name="Embree M."/>
            <person name="Liu J.K."/>
            <person name="Al-Bassam M.M."/>
            <person name="Zengler K."/>
        </authorList>
    </citation>
    <scope>NUCLEOTIDE SEQUENCE</scope>
</reference>
<comment type="caution">
    <text evidence="1">The sequence shown here is derived from an EMBL/GenBank/DDBJ whole genome shotgun (WGS) entry which is preliminary data.</text>
</comment>